<reference evidence="1" key="1">
    <citation type="submission" date="2019-08" db="EMBL/GenBank/DDBJ databases">
        <title>The genome of the North American firefly Photinus pyralis.</title>
        <authorList>
            <consortium name="Photinus pyralis genome working group"/>
            <person name="Fallon T.R."/>
            <person name="Sander Lower S.E."/>
            <person name="Weng J.-K."/>
        </authorList>
    </citation>
    <scope>NUCLEOTIDE SEQUENCE</scope>
    <source>
        <strain evidence="1">TRF0915ILg1</strain>
        <tissue evidence="1">Whole body</tissue>
    </source>
</reference>
<dbReference type="Proteomes" id="UP000801492">
    <property type="component" value="Unassembled WGS sequence"/>
</dbReference>
<evidence type="ECO:0000313" key="2">
    <source>
        <dbReference type="Proteomes" id="UP000801492"/>
    </source>
</evidence>
<dbReference type="PANTHER" id="PTHR45749">
    <property type="match status" value="1"/>
</dbReference>
<dbReference type="AlphaFoldDB" id="A0A8K0G4Y0"/>
<proteinExistence type="predicted"/>
<dbReference type="PANTHER" id="PTHR45749:SF28">
    <property type="entry name" value="ZINC FINGER MYM-TYPE PROTEIN 1-LIKE-RELATED"/>
    <property type="match status" value="1"/>
</dbReference>
<keyword evidence="2" id="KW-1185">Reference proteome</keyword>
<organism evidence="1 2">
    <name type="scientific">Ignelater luminosus</name>
    <name type="common">Cucubano</name>
    <name type="synonym">Pyrophorus luminosus</name>
    <dbReference type="NCBI Taxonomy" id="2038154"/>
    <lineage>
        <taxon>Eukaryota</taxon>
        <taxon>Metazoa</taxon>
        <taxon>Ecdysozoa</taxon>
        <taxon>Arthropoda</taxon>
        <taxon>Hexapoda</taxon>
        <taxon>Insecta</taxon>
        <taxon>Pterygota</taxon>
        <taxon>Neoptera</taxon>
        <taxon>Endopterygota</taxon>
        <taxon>Coleoptera</taxon>
        <taxon>Polyphaga</taxon>
        <taxon>Elateriformia</taxon>
        <taxon>Elateroidea</taxon>
        <taxon>Elateridae</taxon>
        <taxon>Agrypninae</taxon>
        <taxon>Pyrophorini</taxon>
        <taxon>Ignelater</taxon>
    </lineage>
</organism>
<dbReference type="OrthoDB" id="6617004at2759"/>
<gene>
    <name evidence="1" type="ORF">ILUMI_14348</name>
</gene>
<sequence>MSKAPFLALIMDETSDISVKSQLSTVVRSDRTANGLLQHAFKVLGDLDHTGKFVAQTYDGAAVMAGEHGGLQAKLCQHCKSATFNHCYVHKLNLVLSQSASFVKQVKVLFTSLAGFSSFFGKSTKRSHALDQFVNRRLPHIAPTHRNFQRDGFDQFWRRMDKFVSECIPPTKRLCLDSVSREEKKVTYYGRVRYESLDIIILNIT</sequence>
<evidence type="ECO:0000313" key="1">
    <source>
        <dbReference type="EMBL" id="KAF2891825.1"/>
    </source>
</evidence>
<comment type="caution">
    <text evidence="1">The sequence shown here is derived from an EMBL/GenBank/DDBJ whole genome shotgun (WGS) entry which is preliminary data.</text>
</comment>
<name>A0A8K0G4Y0_IGNLU</name>
<accession>A0A8K0G4Y0</accession>
<dbReference type="EMBL" id="VTPC01021754">
    <property type="protein sequence ID" value="KAF2891825.1"/>
    <property type="molecule type" value="Genomic_DNA"/>
</dbReference>
<evidence type="ECO:0008006" key="3">
    <source>
        <dbReference type="Google" id="ProtNLM"/>
    </source>
</evidence>
<protein>
    <recommendedName>
        <fullName evidence="3">DUF4371 domain-containing protein</fullName>
    </recommendedName>
</protein>